<dbReference type="STRING" id="1437608.GCA_000771645_01753"/>
<dbReference type="OrthoDB" id="5862269at2"/>
<evidence type="ECO:0000256" key="1">
    <source>
        <dbReference type="SAM" id="Coils"/>
    </source>
</evidence>
<dbReference type="AlphaFoldDB" id="A0A086Z5X1"/>
<feature type="coiled-coil region" evidence="1">
    <location>
        <begin position="85"/>
        <end position="112"/>
    </location>
</feature>
<evidence type="ECO:0000313" key="2">
    <source>
        <dbReference type="EMBL" id="KFI41921.1"/>
    </source>
</evidence>
<dbReference type="eggNOG" id="ENOG5031YMA">
    <property type="taxonomic scope" value="Bacteria"/>
</dbReference>
<dbReference type="Proteomes" id="UP000029108">
    <property type="component" value="Unassembled WGS sequence"/>
</dbReference>
<evidence type="ECO:0000313" key="3">
    <source>
        <dbReference type="Proteomes" id="UP000029108"/>
    </source>
</evidence>
<name>A0A086Z5X1_9BIFI</name>
<comment type="caution">
    <text evidence="2">The sequence shown here is derived from an EMBL/GenBank/DDBJ whole genome shotgun (WGS) entry which is preliminary data.</text>
</comment>
<gene>
    <name evidence="2" type="ORF">BBIA_2542</name>
</gene>
<sequence>MTITDLAERMATQFDITIEAAEQSAENYLEQIEQVDRRTIDRNDITSDDADFVIGSFASERGINPDDENKTQIPSDKDDLLLDQLDTLSATIRDRQETLKDLTDQRNDLIIQLLDRGNSVASICDASGLTRTRVYAIKDARR</sequence>
<accession>A0A086Z5X1</accession>
<proteinExistence type="predicted"/>
<protein>
    <submittedName>
        <fullName evidence="2">Uncharacterized protein</fullName>
    </submittedName>
</protein>
<dbReference type="RefSeq" id="WP_033495990.1">
    <property type="nucleotide sequence ID" value="NZ_JDUU01000033.1"/>
</dbReference>
<organism evidence="2 3">
    <name type="scientific">Bifidobacterium biavatii DSM 23969</name>
    <dbReference type="NCBI Taxonomy" id="1437608"/>
    <lineage>
        <taxon>Bacteria</taxon>
        <taxon>Bacillati</taxon>
        <taxon>Actinomycetota</taxon>
        <taxon>Actinomycetes</taxon>
        <taxon>Bifidobacteriales</taxon>
        <taxon>Bifidobacteriaceae</taxon>
        <taxon>Bifidobacterium</taxon>
    </lineage>
</organism>
<keyword evidence="1" id="KW-0175">Coiled coil</keyword>
<keyword evidence="3" id="KW-1185">Reference proteome</keyword>
<reference evidence="2 3" key="1">
    <citation type="submission" date="2014-03" db="EMBL/GenBank/DDBJ databases">
        <title>Genomics of Bifidobacteria.</title>
        <authorList>
            <person name="Ventura M."/>
            <person name="Milani C."/>
            <person name="Lugli G.A."/>
        </authorList>
    </citation>
    <scope>NUCLEOTIDE SEQUENCE [LARGE SCALE GENOMIC DNA]</scope>
    <source>
        <strain evidence="2 3">DSM 23969</strain>
    </source>
</reference>
<dbReference type="EMBL" id="JGYN01000054">
    <property type="protein sequence ID" value="KFI41921.1"/>
    <property type="molecule type" value="Genomic_DNA"/>
</dbReference>